<gene>
    <name evidence="2" type="ORF">SPLIT_LOCUS4583</name>
</gene>
<feature type="region of interest" description="Disordered" evidence="1">
    <location>
        <begin position="210"/>
        <end position="369"/>
    </location>
</feature>
<feature type="compositionally biased region" description="Polar residues" evidence="1">
    <location>
        <begin position="263"/>
        <end position="286"/>
    </location>
</feature>
<name>A0A9P0I3P3_SPOLI</name>
<dbReference type="EMBL" id="LR824550">
    <property type="protein sequence ID" value="CAH1639226.1"/>
    <property type="molecule type" value="Genomic_DNA"/>
</dbReference>
<feature type="compositionally biased region" description="Basic residues" evidence="1">
    <location>
        <begin position="293"/>
        <end position="304"/>
    </location>
</feature>
<accession>A0A9P0I3P3</accession>
<sequence length="369" mass="41606">MNGYRDQSSYLLVQWTDGERGQIVVSTNEVLSPVLRIYMPYQSVILSYCNRPRRATIVAISNNRMLLDPDPVRRGLRARPRRVRRLSSSSSSSIPSDGAESPEMNDCMKPWLERFYYRYDYQRWLAAQRWHQRIHRPIPILPISAPQPSTSGITTRSQPHTNGTSNGYTNGSPGPSRSNFNTVENMNGNEIEFNNVISFMATASLNPPPLLLRTLNPSPQPSGSSDSQPQPSGSSDAQLRSSGSSDSQPQSSGSLDLQPQPSRSSDAQPWPSGSSDLQPRPSGSSDSQPRPSGRNRRGRQTRNRGRQDHQTGNHGYQGRLTHNRSRQGCQTRNCSHRGRQTHNRGRRGHQTRNRGRRNRWSLHLRRQGH</sequence>
<feature type="region of interest" description="Disordered" evidence="1">
    <location>
        <begin position="70"/>
        <end position="103"/>
    </location>
</feature>
<feature type="compositionally biased region" description="Low complexity" evidence="1">
    <location>
        <begin position="211"/>
        <end position="262"/>
    </location>
</feature>
<evidence type="ECO:0000313" key="3">
    <source>
        <dbReference type="Proteomes" id="UP001153321"/>
    </source>
</evidence>
<proteinExistence type="predicted"/>
<organism evidence="2 3">
    <name type="scientific">Spodoptera littoralis</name>
    <name type="common">Egyptian cotton leafworm</name>
    <dbReference type="NCBI Taxonomy" id="7109"/>
    <lineage>
        <taxon>Eukaryota</taxon>
        <taxon>Metazoa</taxon>
        <taxon>Ecdysozoa</taxon>
        <taxon>Arthropoda</taxon>
        <taxon>Hexapoda</taxon>
        <taxon>Insecta</taxon>
        <taxon>Pterygota</taxon>
        <taxon>Neoptera</taxon>
        <taxon>Endopterygota</taxon>
        <taxon>Lepidoptera</taxon>
        <taxon>Glossata</taxon>
        <taxon>Ditrysia</taxon>
        <taxon>Noctuoidea</taxon>
        <taxon>Noctuidae</taxon>
        <taxon>Amphipyrinae</taxon>
        <taxon>Spodoptera</taxon>
    </lineage>
</organism>
<dbReference type="Proteomes" id="UP001153321">
    <property type="component" value="Chromosome 19"/>
</dbReference>
<dbReference type="AlphaFoldDB" id="A0A9P0I3P3"/>
<reference evidence="2" key="1">
    <citation type="submission" date="2022-02" db="EMBL/GenBank/DDBJ databases">
        <authorList>
            <person name="King R."/>
        </authorList>
    </citation>
    <scope>NUCLEOTIDE SEQUENCE</scope>
</reference>
<feature type="region of interest" description="Disordered" evidence="1">
    <location>
        <begin position="141"/>
        <end position="184"/>
    </location>
</feature>
<feature type="compositionally biased region" description="Basic residues" evidence="1">
    <location>
        <begin position="74"/>
        <end position="85"/>
    </location>
</feature>
<evidence type="ECO:0000313" key="2">
    <source>
        <dbReference type="EMBL" id="CAH1639226.1"/>
    </source>
</evidence>
<protein>
    <submittedName>
        <fullName evidence="2">Uncharacterized protein</fullName>
    </submittedName>
</protein>
<keyword evidence="3" id="KW-1185">Reference proteome</keyword>
<evidence type="ECO:0000256" key="1">
    <source>
        <dbReference type="SAM" id="MobiDB-lite"/>
    </source>
</evidence>
<feature type="compositionally biased region" description="Basic residues" evidence="1">
    <location>
        <begin position="334"/>
        <end position="369"/>
    </location>
</feature>
<feature type="compositionally biased region" description="Low complexity" evidence="1">
    <location>
        <begin position="86"/>
        <end position="99"/>
    </location>
</feature>
<feature type="compositionally biased region" description="Polar residues" evidence="1">
    <location>
        <begin position="146"/>
        <end position="184"/>
    </location>
</feature>